<dbReference type="EMBL" id="JABFTP020000021">
    <property type="protein sequence ID" value="KAL3269796.1"/>
    <property type="molecule type" value="Genomic_DNA"/>
</dbReference>
<dbReference type="AlphaFoldDB" id="A0ABD2MTQ7"/>
<comment type="caution">
    <text evidence="2">The sequence shown here is derived from an EMBL/GenBank/DDBJ whole genome shotgun (WGS) entry which is preliminary data.</text>
</comment>
<proteinExistence type="predicted"/>
<gene>
    <name evidence="2" type="ORF">HHI36_008855</name>
</gene>
<feature type="compositionally biased region" description="Acidic residues" evidence="1">
    <location>
        <begin position="15"/>
        <end position="25"/>
    </location>
</feature>
<reference evidence="2 3" key="1">
    <citation type="journal article" date="2021" name="BMC Biol.">
        <title>Horizontally acquired antibacterial genes associated with adaptive radiation of ladybird beetles.</title>
        <authorList>
            <person name="Li H.S."/>
            <person name="Tang X.F."/>
            <person name="Huang Y.H."/>
            <person name="Xu Z.Y."/>
            <person name="Chen M.L."/>
            <person name="Du X.Y."/>
            <person name="Qiu B.Y."/>
            <person name="Chen P.T."/>
            <person name="Zhang W."/>
            <person name="Slipinski A."/>
            <person name="Escalona H.E."/>
            <person name="Waterhouse R.M."/>
            <person name="Zwick A."/>
            <person name="Pang H."/>
        </authorList>
    </citation>
    <scope>NUCLEOTIDE SEQUENCE [LARGE SCALE GENOMIC DNA]</scope>
    <source>
        <strain evidence="2">SYSU2018</strain>
    </source>
</reference>
<evidence type="ECO:0000313" key="2">
    <source>
        <dbReference type="EMBL" id="KAL3269796.1"/>
    </source>
</evidence>
<feature type="compositionally biased region" description="Basic and acidic residues" evidence="1">
    <location>
        <begin position="1"/>
        <end position="14"/>
    </location>
</feature>
<keyword evidence="3" id="KW-1185">Reference proteome</keyword>
<feature type="region of interest" description="Disordered" evidence="1">
    <location>
        <begin position="1"/>
        <end position="25"/>
    </location>
</feature>
<accession>A0ABD2MTQ7</accession>
<organism evidence="2 3">
    <name type="scientific">Cryptolaemus montrouzieri</name>
    <dbReference type="NCBI Taxonomy" id="559131"/>
    <lineage>
        <taxon>Eukaryota</taxon>
        <taxon>Metazoa</taxon>
        <taxon>Ecdysozoa</taxon>
        <taxon>Arthropoda</taxon>
        <taxon>Hexapoda</taxon>
        <taxon>Insecta</taxon>
        <taxon>Pterygota</taxon>
        <taxon>Neoptera</taxon>
        <taxon>Endopterygota</taxon>
        <taxon>Coleoptera</taxon>
        <taxon>Polyphaga</taxon>
        <taxon>Cucujiformia</taxon>
        <taxon>Coccinelloidea</taxon>
        <taxon>Coccinellidae</taxon>
        <taxon>Scymninae</taxon>
        <taxon>Scymnini</taxon>
        <taxon>Cryptolaemus</taxon>
    </lineage>
</organism>
<dbReference type="Proteomes" id="UP001516400">
    <property type="component" value="Unassembled WGS sequence"/>
</dbReference>
<evidence type="ECO:0000256" key="1">
    <source>
        <dbReference type="SAM" id="MobiDB-lite"/>
    </source>
</evidence>
<protein>
    <submittedName>
        <fullName evidence="2">Uncharacterized protein</fullName>
    </submittedName>
</protein>
<name>A0ABD2MTQ7_9CUCU</name>
<sequence>MEEEITMTKKKNDSEFVDNTDEYTDDNIDEDIEEQHYGNRDMILNEEVTMRDSSSQDEEIDETMPTKYNKKNNQKLRLLGNKYAGMKTIINDNEEKIVKKCTERRERHKRKALHPWS</sequence>
<evidence type="ECO:0000313" key="3">
    <source>
        <dbReference type="Proteomes" id="UP001516400"/>
    </source>
</evidence>